<feature type="transmembrane region" description="Helical" evidence="2">
    <location>
        <begin position="100"/>
        <end position="118"/>
    </location>
</feature>
<comment type="caution">
    <text evidence="3">The sequence shown here is derived from an EMBL/GenBank/DDBJ whole genome shotgun (WGS) entry which is preliminary data.</text>
</comment>
<protein>
    <submittedName>
        <fullName evidence="3">Uncharacterized protein</fullName>
    </submittedName>
</protein>
<evidence type="ECO:0000313" key="3">
    <source>
        <dbReference type="EMBL" id="POY74295.1"/>
    </source>
</evidence>
<keyword evidence="4" id="KW-1185">Reference proteome</keyword>
<dbReference type="EMBL" id="PJQD01000025">
    <property type="protein sequence ID" value="POY74295.1"/>
    <property type="molecule type" value="Genomic_DNA"/>
</dbReference>
<feature type="region of interest" description="Disordered" evidence="1">
    <location>
        <begin position="1"/>
        <end position="87"/>
    </location>
</feature>
<evidence type="ECO:0000256" key="1">
    <source>
        <dbReference type="SAM" id="MobiDB-lite"/>
    </source>
</evidence>
<keyword evidence="2" id="KW-1133">Transmembrane helix</keyword>
<evidence type="ECO:0000256" key="2">
    <source>
        <dbReference type="SAM" id="Phobius"/>
    </source>
</evidence>
<reference evidence="3 4" key="1">
    <citation type="journal article" date="2018" name="Front. Microbiol.">
        <title>Prospects for Fungal Bioremediation of Acidic Radioactive Waste Sites: Characterization and Genome Sequence of Rhodotorula taiwanensis MD1149.</title>
        <authorList>
            <person name="Tkavc R."/>
            <person name="Matrosova V.Y."/>
            <person name="Grichenko O.E."/>
            <person name="Gostincar C."/>
            <person name="Volpe R.P."/>
            <person name="Klimenkova P."/>
            <person name="Gaidamakova E.K."/>
            <person name="Zhou C.E."/>
            <person name="Stewart B.J."/>
            <person name="Lyman M.G."/>
            <person name="Malfatti S.A."/>
            <person name="Rubinfeld B."/>
            <person name="Courtot M."/>
            <person name="Singh J."/>
            <person name="Dalgard C.L."/>
            <person name="Hamilton T."/>
            <person name="Frey K.G."/>
            <person name="Gunde-Cimerman N."/>
            <person name="Dugan L."/>
            <person name="Daly M.J."/>
        </authorList>
    </citation>
    <scope>NUCLEOTIDE SEQUENCE [LARGE SCALE GENOMIC DNA]</scope>
    <source>
        <strain evidence="3 4">MD1149</strain>
    </source>
</reference>
<feature type="compositionally biased region" description="Basic and acidic residues" evidence="1">
    <location>
        <begin position="43"/>
        <end position="67"/>
    </location>
</feature>
<proteinExistence type="predicted"/>
<dbReference type="AlphaFoldDB" id="A0A2S5BBY8"/>
<organism evidence="3 4">
    <name type="scientific">Rhodotorula taiwanensis</name>
    <dbReference type="NCBI Taxonomy" id="741276"/>
    <lineage>
        <taxon>Eukaryota</taxon>
        <taxon>Fungi</taxon>
        <taxon>Dikarya</taxon>
        <taxon>Basidiomycota</taxon>
        <taxon>Pucciniomycotina</taxon>
        <taxon>Microbotryomycetes</taxon>
        <taxon>Sporidiobolales</taxon>
        <taxon>Sporidiobolaceae</taxon>
        <taxon>Rhodotorula</taxon>
    </lineage>
</organism>
<gene>
    <name evidence="3" type="ORF">BMF94_2488</name>
</gene>
<keyword evidence="2" id="KW-0812">Transmembrane</keyword>
<dbReference type="Proteomes" id="UP000237144">
    <property type="component" value="Unassembled WGS sequence"/>
</dbReference>
<keyword evidence="2" id="KW-0472">Membrane</keyword>
<feature type="compositionally biased region" description="Basic and acidic residues" evidence="1">
    <location>
        <begin position="75"/>
        <end position="87"/>
    </location>
</feature>
<evidence type="ECO:0000313" key="4">
    <source>
        <dbReference type="Proteomes" id="UP000237144"/>
    </source>
</evidence>
<name>A0A2S5BBY8_9BASI</name>
<accession>A0A2S5BBY8</accession>
<sequence>MHAPKVSTVAHPSTHHGGGPSLNKAGEEGDAILDGVSSKSHKAKDDGAKDSHASKSADSHSKSESKSHSAKSNSHSKDDKKQSDKYEWEDRKLDAEEMRGLYLLGGMLAGGFVLSTLTQPGYMRRRKN</sequence>